<evidence type="ECO:0000313" key="2">
    <source>
        <dbReference type="EMBL" id="PWD50896.1"/>
    </source>
</evidence>
<reference evidence="2 3" key="1">
    <citation type="submission" date="2018-03" db="EMBL/GenBank/DDBJ databases">
        <title>Genome assembly of novel Miniimonas species PCH200.</title>
        <authorList>
            <person name="Thakur V."/>
            <person name="Kumar V."/>
            <person name="Singh D."/>
        </authorList>
    </citation>
    <scope>NUCLEOTIDE SEQUENCE [LARGE SCALE GENOMIC DNA]</scope>
    <source>
        <strain evidence="2 3">PCH200</strain>
    </source>
</reference>
<dbReference type="GO" id="GO:0016787">
    <property type="term" value="F:hydrolase activity"/>
    <property type="evidence" value="ECO:0007669"/>
    <property type="project" value="UniProtKB-KW"/>
</dbReference>
<sequence length="248" mass="25712">MTLATRTQGSGSVHVGLVHGLGADSTAWQPLIDAMLATGGVTATTVDLRGHGESPRADSYALDELAADVAETLPAGLDLVLGHSLGGAVLVRAVAHLRPAHAVYLDPGFGLTLPTSGIGGRLFWLAPRVSLAVAALAQSRRTAAKEAAYTPAIRASLAAARARFDSSMAVDVFRDVAFHPLAVEAPVVPSTIVLSDDSPAVVPDRLATALEHRGWDVRRIAGVGHDMQLEAPERVLACLADLLGPPPR</sequence>
<dbReference type="Proteomes" id="UP000245166">
    <property type="component" value="Unassembled WGS sequence"/>
</dbReference>
<dbReference type="OrthoDB" id="8444301at2"/>
<dbReference type="InterPro" id="IPR000073">
    <property type="entry name" value="AB_hydrolase_1"/>
</dbReference>
<proteinExistence type="predicted"/>
<dbReference type="InterPro" id="IPR029058">
    <property type="entry name" value="AB_hydrolase_fold"/>
</dbReference>
<dbReference type="AlphaFoldDB" id="A0A2U1ZV84"/>
<feature type="domain" description="AB hydrolase-1" evidence="1">
    <location>
        <begin position="17"/>
        <end position="236"/>
    </location>
</feature>
<organism evidence="2 3">
    <name type="scientific">Serinibacter arcticus</name>
    <dbReference type="NCBI Taxonomy" id="1655435"/>
    <lineage>
        <taxon>Bacteria</taxon>
        <taxon>Bacillati</taxon>
        <taxon>Actinomycetota</taxon>
        <taxon>Actinomycetes</taxon>
        <taxon>Micrococcales</taxon>
        <taxon>Beutenbergiaceae</taxon>
        <taxon>Serinibacter</taxon>
    </lineage>
</organism>
<dbReference type="PANTHER" id="PTHR43194:SF2">
    <property type="entry name" value="PEROXISOMAL MEMBRANE PROTEIN LPX1"/>
    <property type="match status" value="1"/>
</dbReference>
<accession>A0A2U1ZV84</accession>
<gene>
    <name evidence="2" type="ORF">C8046_09765</name>
</gene>
<keyword evidence="2" id="KW-0378">Hydrolase</keyword>
<keyword evidence="3" id="KW-1185">Reference proteome</keyword>
<evidence type="ECO:0000313" key="3">
    <source>
        <dbReference type="Proteomes" id="UP000245166"/>
    </source>
</evidence>
<dbReference type="InterPro" id="IPR050228">
    <property type="entry name" value="Carboxylesterase_BioH"/>
</dbReference>
<dbReference type="SUPFAM" id="SSF53474">
    <property type="entry name" value="alpha/beta-Hydrolases"/>
    <property type="match status" value="1"/>
</dbReference>
<dbReference type="EMBL" id="PYHR01000002">
    <property type="protein sequence ID" value="PWD50896.1"/>
    <property type="molecule type" value="Genomic_DNA"/>
</dbReference>
<comment type="caution">
    <text evidence="2">The sequence shown here is derived from an EMBL/GenBank/DDBJ whole genome shotgun (WGS) entry which is preliminary data.</text>
</comment>
<protein>
    <submittedName>
        <fullName evidence="2">Alpha/beta hydrolase</fullName>
    </submittedName>
</protein>
<evidence type="ECO:0000259" key="1">
    <source>
        <dbReference type="Pfam" id="PF12697"/>
    </source>
</evidence>
<name>A0A2U1ZV84_9MICO</name>
<dbReference type="Pfam" id="PF12697">
    <property type="entry name" value="Abhydrolase_6"/>
    <property type="match status" value="1"/>
</dbReference>
<dbReference type="PANTHER" id="PTHR43194">
    <property type="entry name" value="HYDROLASE ALPHA/BETA FOLD FAMILY"/>
    <property type="match status" value="1"/>
</dbReference>
<dbReference type="Gene3D" id="3.40.50.1820">
    <property type="entry name" value="alpha/beta hydrolase"/>
    <property type="match status" value="1"/>
</dbReference>